<protein>
    <submittedName>
        <fullName evidence="2">Uncharacterized protein</fullName>
    </submittedName>
</protein>
<accession>A0A2T3ALW4</accession>
<organism evidence="2 3">
    <name type="scientific">Coniella lustricola</name>
    <dbReference type="NCBI Taxonomy" id="2025994"/>
    <lineage>
        <taxon>Eukaryota</taxon>
        <taxon>Fungi</taxon>
        <taxon>Dikarya</taxon>
        <taxon>Ascomycota</taxon>
        <taxon>Pezizomycotina</taxon>
        <taxon>Sordariomycetes</taxon>
        <taxon>Sordariomycetidae</taxon>
        <taxon>Diaporthales</taxon>
        <taxon>Schizoparmaceae</taxon>
        <taxon>Coniella</taxon>
    </lineage>
</organism>
<evidence type="ECO:0000313" key="3">
    <source>
        <dbReference type="Proteomes" id="UP000241462"/>
    </source>
</evidence>
<dbReference type="InParanoid" id="A0A2T3ALW4"/>
<dbReference type="EMBL" id="KZ678375">
    <property type="protein sequence ID" value="PSS03366.1"/>
    <property type="molecule type" value="Genomic_DNA"/>
</dbReference>
<evidence type="ECO:0000256" key="1">
    <source>
        <dbReference type="SAM" id="MobiDB-lite"/>
    </source>
</evidence>
<gene>
    <name evidence="2" type="ORF">BD289DRAFT_192088</name>
</gene>
<feature type="compositionally biased region" description="Polar residues" evidence="1">
    <location>
        <begin position="15"/>
        <end position="25"/>
    </location>
</feature>
<name>A0A2T3ALW4_9PEZI</name>
<proteinExistence type="predicted"/>
<dbReference type="AlphaFoldDB" id="A0A2T3ALW4"/>
<feature type="region of interest" description="Disordered" evidence="1">
    <location>
        <begin position="130"/>
        <end position="159"/>
    </location>
</feature>
<keyword evidence="3" id="KW-1185">Reference proteome</keyword>
<evidence type="ECO:0000313" key="2">
    <source>
        <dbReference type="EMBL" id="PSS03366.1"/>
    </source>
</evidence>
<feature type="region of interest" description="Disordered" evidence="1">
    <location>
        <begin position="1"/>
        <end position="38"/>
    </location>
</feature>
<reference evidence="2 3" key="1">
    <citation type="journal article" date="2018" name="Mycol. Prog.">
        <title>Coniella lustricola, a new species from submerged detritus.</title>
        <authorList>
            <person name="Raudabaugh D.B."/>
            <person name="Iturriaga T."/>
            <person name="Carver A."/>
            <person name="Mondo S."/>
            <person name="Pangilinan J."/>
            <person name="Lipzen A."/>
            <person name="He G."/>
            <person name="Amirebrahimi M."/>
            <person name="Grigoriev I.V."/>
            <person name="Miller A.N."/>
        </authorList>
    </citation>
    <scope>NUCLEOTIDE SEQUENCE [LARGE SCALE GENOMIC DNA]</scope>
    <source>
        <strain evidence="2 3">B22-T-1</strain>
    </source>
</reference>
<sequence>MHAWHPHKGFLWLPSESTRQPQPKHTQARRAQDQQPFHQSHAGLWIGGILEETTDAKTRSAGGNTENRETLTQFASHHSRFSKLPFQVERRHAAARHLPFCSVLTLISSLIARTKKWASQDIFGGLHDRHAHHQRRLGNQNDRRKQSPSRNRGCVHPKS</sequence>
<dbReference type="Proteomes" id="UP000241462">
    <property type="component" value="Unassembled WGS sequence"/>
</dbReference>